<sequence length="59" mass="7216">MNIKFNVMYECNEYITCLNVIYMSIMNMNIYVVYVNVNIYAYAHAKKKVKKIEFLKFFR</sequence>
<name>A0A8S5M7H6_9CAUD</name>
<protein>
    <submittedName>
        <fullName evidence="2">Uncharacterized protein</fullName>
    </submittedName>
</protein>
<feature type="transmembrane region" description="Helical" evidence="1">
    <location>
        <begin position="20"/>
        <end position="43"/>
    </location>
</feature>
<keyword evidence="1" id="KW-0472">Membrane</keyword>
<keyword evidence="1" id="KW-1133">Transmembrane helix</keyword>
<keyword evidence="1" id="KW-0812">Transmembrane</keyword>
<dbReference type="EMBL" id="BK014839">
    <property type="protein sequence ID" value="DAD78170.1"/>
    <property type="molecule type" value="Genomic_DNA"/>
</dbReference>
<organism evidence="2">
    <name type="scientific">Siphoviridae sp. ctrgt10</name>
    <dbReference type="NCBI Taxonomy" id="2826479"/>
    <lineage>
        <taxon>Viruses</taxon>
        <taxon>Duplodnaviria</taxon>
        <taxon>Heunggongvirae</taxon>
        <taxon>Uroviricota</taxon>
        <taxon>Caudoviricetes</taxon>
    </lineage>
</organism>
<evidence type="ECO:0000313" key="2">
    <source>
        <dbReference type="EMBL" id="DAD78170.1"/>
    </source>
</evidence>
<accession>A0A8S5M7H6</accession>
<evidence type="ECO:0000256" key="1">
    <source>
        <dbReference type="SAM" id="Phobius"/>
    </source>
</evidence>
<reference evidence="2" key="1">
    <citation type="journal article" date="2021" name="Proc. Natl. Acad. Sci. U.S.A.">
        <title>A Catalog of Tens of Thousands of Viruses from Human Metagenomes Reveals Hidden Associations with Chronic Diseases.</title>
        <authorList>
            <person name="Tisza M.J."/>
            <person name="Buck C.B."/>
        </authorList>
    </citation>
    <scope>NUCLEOTIDE SEQUENCE</scope>
    <source>
        <strain evidence="2">Ctrgt10</strain>
    </source>
</reference>
<proteinExistence type="predicted"/>